<accession>A0A133XG77</accession>
<dbReference type="AlphaFoldDB" id="A0A133XG77"/>
<protein>
    <recommendedName>
        <fullName evidence="4">Choline dehydrogenase</fullName>
    </recommendedName>
</protein>
<evidence type="ECO:0000313" key="2">
    <source>
        <dbReference type="EMBL" id="KXB29941.1"/>
    </source>
</evidence>
<dbReference type="Pfam" id="PF09694">
    <property type="entry name" value="Gcw_chp"/>
    <property type="match status" value="1"/>
</dbReference>
<name>A0A133XG77_9RHOO</name>
<comment type="caution">
    <text evidence="2">The sequence shown here is derived from an EMBL/GenBank/DDBJ whole genome shotgun (WGS) entry which is preliminary data.</text>
</comment>
<dbReference type="Proteomes" id="UP000070186">
    <property type="component" value="Unassembled WGS sequence"/>
</dbReference>
<dbReference type="STRING" id="281362.AT959_11105"/>
<keyword evidence="3" id="KW-1185">Reference proteome</keyword>
<feature type="signal peptide" evidence="1">
    <location>
        <begin position="1"/>
        <end position="20"/>
    </location>
</feature>
<dbReference type="NCBIfam" id="TIGR02001">
    <property type="entry name" value="gcw_chp"/>
    <property type="match status" value="1"/>
</dbReference>
<evidence type="ECO:0000256" key="1">
    <source>
        <dbReference type="SAM" id="SignalP"/>
    </source>
</evidence>
<evidence type="ECO:0008006" key="4">
    <source>
        <dbReference type="Google" id="ProtNLM"/>
    </source>
</evidence>
<dbReference type="InterPro" id="IPR010239">
    <property type="entry name" value="CHP02001"/>
</dbReference>
<proteinExistence type="predicted"/>
<dbReference type="EMBL" id="LODL01000021">
    <property type="protein sequence ID" value="KXB29941.1"/>
    <property type="molecule type" value="Genomic_DNA"/>
</dbReference>
<gene>
    <name evidence="2" type="ORF">AT959_11105</name>
</gene>
<evidence type="ECO:0000313" key="3">
    <source>
        <dbReference type="Proteomes" id="UP000070186"/>
    </source>
</evidence>
<organism evidence="2 3">
    <name type="scientific">Dechloromonas denitrificans</name>
    <dbReference type="NCBI Taxonomy" id="281362"/>
    <lineage>
        <taxon>Bacteria</taxon>
        <taxon>Pseudomonadati</taxon>
        <taxon>Pseudomonadota</taxon>
        <taxon>Betaproteobacteria</taxon>
        <taxon>Rhodocyclales</taxon>
        <taxon>Azonexaceae</taxon>
        <taxon>Dechloromonas</taxon>
    </lineage>
</organism>
<sequence>MKKSILALALAGAFAVPAFAQTAAPAAEAEASPHTLTANVGLFSEYRFRGIAQTASRPAIQGGFDYSHASGFYVGNWNSNVDASAGFPDGNIEMDFYGGYKAAFGDFGVDVGGIYYYYPGSSYVPGGRSQAEAVTNKEIYLGASWKFISAKWYYSVDDYFSMRGWDSTGTANGNGTKGTQYFDLSGNFDLGSGWGINGHVGYLNMAHASNADYTDWKLGVTKDINGWVIGAAYIGTDAKGSKNGSNYQPYLFTKSSGYQYDSGKDTVVVSVSRTF</sequence>
<dbReference type="RefSeq" id="WP_066883081.1">
    <property type="nucleotide sequence ID" value="NZ_LODL01000021.1"/>
</dbReference>
<reference evidence="2 3" key="1">
    <citation type="submission" date="2015-12" db="EMBL/GenBank/DDBJ databases">
        <title>Nitrous oxide reduction kinetics distinguish bacteria harboring typical versus atypical NosZ.</title>
        <authorList>
            <person name="Yoon S."/>
            <person name="Nissen S."/>
            <person name="Park D."/>
            <person name="Sanford R.A."/>
            <person name="Loeffler F.E."/>
        </authorList>
    </citation>
    <scope>NUCLEOTIDE SEQUENCE [LARGE SCALE GENOMIC DNA]</scope>
    <source>
        <strain evidence="2 3">ATCC BAA-841</strain>
    </source>
</reference>
<feature type="chain" id="PRO_5007459663" description="Choline dehydrogenase" evidence="1">
    <location>
        <begin position="21"/>
        <end position="275"/>
    </location>
</feature>
<keyword evidence="1" id="KW-0732">Signal</keyword>